<accession>A0ABM7F965</accession>
<name>A0ABM7F965_9ACTN</name>
<dbReference type="EMBL" id="AP018448">
    <property type="protein sequence ID" value="BBC33018.1"/>
    <property type="molecule type" value="Genomic_DNA"/>
</dbReference>
<protein>
    <submittedName>
        <fullName evidence="2">Uncharacterized protein</fullName>
    </submittedName>
</protein>
<dbReference type="RefSeq" id="WP_286252405.1">
    <property type="nucleotide sequence ID" value="NZ_AP018448.1"/>
</dbReference>
<evidence type="ECO:0000313" key="2">
    <source>
        <dbReference type="EMBL" id="BBC33018.1"/>
    </source>
</evidence>
<feature type="region of interest" description="Disordered" evidence="1">
    <location>
        <begin position="82"/>
        <end position="106"/>
    </location>
</feature>
<evidence type="ECO:0000256" key="1">
    <source>
        <dbReference type="SAM" id="MobiDB-lite"/>
    </source>
</evidence>
<proteinExistence type="predicted"/>
<evidence type="ECO:0000313" key="3">
    <source>
        <dbReference type="Proteomes" id="UP001321542"/>
    </source>
</evidence>
<feature type="compositionally biased region" description="Polar residues" evidence="1">
    <location>
        <begin position="87"/>
        <end position="97"/>
    </location>
</feature>
<keyword evidence="3" id="KW-1185">Reference proteome</keyword>
<reference evidence="2 3" key="2">
    <citation type="journal article" date="2023" name="ChemBioChem">
        <title>Acyltransferase Domain Exchange between Two Independent Type I Polyketide Synthases in the Same Producer Strain of Macrolide Antibiotics.</title>
        <authorList>
            <person name="Kudo F."/>
            <person name="Kishikawa K."/>
            <person name="Tsuboi K."/>
            <person name="Kido T."/>
            <person name="Usui T."/>
            <person name="Hashimoto J."/>
            <person name="Shin-Ya K."/>
            <person name="Miyanaga A."/>
            <person name="Eguchi T."/>
        </authorList>
    </citation>
    <scope>NUCLEOTIDE SEQUENCE [LARGE SCALE GENOMIC DNA]</scope>
    <source>
        <strain evidence="2 3">A-8890</strain>
    </source>
</reference>
<sequence>MKSVDTPFVGGPLDGRVLPVLLGITGHPPKTYRVPVPDAAGGPPAVFVYRRVQAGRGTLMHQLWRYEYDPEADPSRRLDLKWPWSKPTASDTQTATPTAKHGPADE</sequence>
<organism evidence="2 3">
    <name type="scientific">Streptomyces graminofaciens</name>
    <dbReference type="NCBI Taxonomy" id="68212"/>
    <lineage>
        <taxon>Bacteria</taxon>
        <taxon>Bacillati</taxon>
        <taxon>Actinomycetota</taxon>
        <taxon>Actinomycetes</taxon>
        <taxon>Kitasatosporales</taxon>
        <taxon>Streptomycetaceae</taxon>
        <taxon>Streptomyces</taxon>
    </lineage>
</organism>
<reference evidence="2 3" key="1">
    <citation type="journal article" date="2010" name="ChemBioChem">
        <title>Cloning and characterization of the biosynthetic gene cluster of 16-membered macrolide antibiotic FD-891: involvement of a dual functional cytochrome P450 monooxygenase catalyzing epoxidation and hydroxylation.</title>
        <authorList>
            <person name="Kudo F."/>
            <person name="Motegi A."/>
            <person name="Mizoue K."/>
            <person name="Eguchi T."/>
        </authorList>
    </citation>
    <scope>NUCLEOTIDE SEQUENCE [LARGE SCALE GENOMIC DNA]</scope>
    <source>
        <strain evidence="2 3">A-8890</strain>
    </source>
</reference>
<dbReference type="Proteomes" id="UP001321542">
    <property type="component" value="Chromosome"/>
</dbReference>
<gene>
    <name evidence="2" type="ORF">SGFS_043120</name>
</gene>